<keyword evidence="5" id="KW-0479">Metal-binding</keyword>
<feature type="domain" description="Radical SAM core" evidence="9">
    <location>
        <begin position="188"/>
        <end position="430"/>
    </location>
</feature>
<dbReference type="GO" id="GO:0031419">
    <property type="term" value="F:cobalamin binding"/>
    <property type="evidence" value="ECO:0007669"/>
    <property type="project" value="InterPro"/>
</dbReference>
<dbReference type="InterPro" id="IPR058240">
    <property type="entry name" value="rSAM_sf"/>
</dbReference>
<dbReference type="InterPro" id="IPR034466">
    <property type="entry name" value="Methyltransferase_Class_B"/>
</dbReference>
<dbReference type="Pfam" id="PF02310">
    <property type="entry name" value="B12-binding"/>
    <property type="match status" value="1"/>
</dbReference>
<dbReference type="GO" id="GO:0051539">
    <property type="term" value="F:4 iron, 4 sulfur cluster binding"/>
    <property type="evidence" value="ECO:0007669"/>
    <property type="project" value="UniProtKB-KW"/>
</dbReference>
<dbReference type="PANTHER" id="PTHR43409:SF7">
    <property type="entry name" value="BLL1977 PROTEIN"/>
    <property type="match status" value="1"/>
</dbReference>
<sequence length="889" mass="98621">MKKTKSSDGRILLLYINRLGTGNLYQNTEPLGLKALAAFIEEKGYSSYVYSGSVHEAVKLAGIGAPEKTPAVVGLYCDFETLSAVESFSRFLKENTSAKVFVGGPQAVALGEEFLKRSRSDAVVCGEGEYPLYELLEFFMRGAGRMQDIAGVSYIDSAGNFIKIPPRPPIGKLDLLPLRRSGIDGTARKAVRNYSILTGRGCPFSCAFCYEGSVSGGVRLRGVDNSLREIRQALEFNPGIKYIWFADDTFTLSPARMEAFSKGLSEIRKEHDFVWFCECHPRAMLKWPDTLSMMIEAGLVRMQIGMESGDAGIISMYNKQAVLEDIENLTRLAYKSGLAQLTGNMIIGGAAETKASFAKTVSFSKKLIDAGPGMTDITSTFFIPLPKTAISENPSKFGIKILDPLSITSIGDMAVIETKRLSREQIVSMRRDFTRKILQKMVDAYKKGRIPVKRIVDEFRINEKYGLESNWYRVVFSADRFIDEYYKKMASGRFISSDGMPFEALMGLYPAAVMDFIDLIDLGEGFPKIGGSVLSPLEYRLVSLCGGRLRLSAVLDKCFDEFGQNYPSKNDFVKSAVRLIKSFEQNLWIGFSAVPRQAEDTKSVILNFSNTEYTNIEYVNPAQTSERAVIEMSAGAGINELRPAVENLIINGAKIVTGRIASGLSEADAAAVIKTADTALTLISEYPGIFEAYYDDGYLRNAVFNGGAQYEEHAAAAQTIDSKIAGRMLKVHNSKSIKFETALAHFRLHEQHGIDTIFYGRIFSPDPLIYNYFTIISRGAAQRTADTGIAGGAGPQKFERSSFRPQRVMAVWMALDFERGYPAVGRDVLSPLEYELLLYCTGKSTLGEIYDIMFAKFARSFAGFDELKRAVDKILSGFEKKYWILYSRI</sequence>
<evidence type="ECO:0000259" key="9">
    <source>
        <dbReference type="PROSITE" id="PS51918"/>
    </source>
</evidence>
<keyword evidence="2" id="KW-0489">Methyltransferase</keyword>
<keyword evidence="3" id="KW-0808">Transferase</keyword>
<gene>
    <name evidence="10" type="ORF">A2008_03085</name>
</gene>
<dbReference type="Pfam" id="PF04055">
    <property type="entry name" value="Radical_SAM"/>
    <property type="match status" value="1"/>
</dbReference>
<name>A0A1F7WJX9_9BACT</name>
<comment type="cofactor">
    <cofactor evidence="1">
        <name>[4Fe-4S] cluster</name>
        <dbReference type="ChEBI" id="CHEBI:49883"/>
    </cofactor>
</comment>
<dbReference type="AlphaFoldDB" id="A0A1F7WJX9"/>
<evidence type="ECO:0000256" key="6">
    <source>
        <dbReference type="ARBA" id="ARBA00023004"/>
    </source>
</evidence>
<dbReference type="InterPro" id="IPR023404">
    <property type="entry name" value="rSAM_horseshoe"/>
</dbReference>
<evidence type="ECO:0000256" key="2">
    <source>
        <dbReference type="ARBA" id="ARBA00022603"/>
    </source>
</evidence>
<protein>
    <submittedName>
        <fullName evidence="10">Uncharacterized protein</fullName>
    </submittedName>
</protein>
<evidence type="ECO:0000256" key="4">
    <source>
        <dbReference type="ARBA" id="ARBA00022691"/>
    </source>
</evidence>
<dbReference type="PROSITE" id="PS51918">
    <property type="entry name" value="RADICAL_SAM"/>
    <property type="match status" value="1"/>
</dbReference>
<dbReference type="STRING" id="1817813.A2008_03085"/>
<evidence type="ECO:0000256" key="1">
    <source>
        <dbReference type="ARBA" id="ARBA00001966"/>
    </source>
</evidence>
<dbReference type="InterPro" id="IPR007197">
    <property type="entry name" value="rSAM"/>
</dbReference>
<accession>A0A1F7WJX9</accession>
<dbReference type="EMBL" id="MGFH01000187">
    <property type="protein sequence ID" value="OGM03132.1"/>
    <property type="molecule type" value="Genomic_DNA"/>
</dbReference>
<dbReference type="SFLD" id="SFLDG01123">
    <property type="entry name" value="methyltransferase_(Class_B)"/>
    <property type="match status" value="1"/>
</dbReference>
<feature type="domain" description="B12-binding" evidence="8">
    <location>
        <begin position="16"/>
        <end position="146"/>
    </location>
</feature>
<keyword evidence="4" id="KW-0949">S-adenosyl-L-methionine</keyword>
<dbReference type="GO" id="GO:0046872">
    <property type="term" value="F:metal ion binding"/>
    <property type="evidence" value="ECO:0007669"/>
    <property type="project" value="UniProtKB-KW"/>
</dbReference>
<dbReference type="GO" id="GO:0003824">
    <property type="term" value="F:catalytic activity"/>
    <property type="evidence" value="ECO:0007669"/>
    <property type="project" value="InterPro"/>
</dbReference>
<dbReference type="CDD" id="cd01335">
    <property type="entry name" value="Radical_SAM"/>
    <property type="match status" value="1"/>
</dbReference>
<comment type="caution">
    <text evidence="10">The sequence shown here is derived from an EMBL/GenBank/DDBJ whole genome shotgun (WGS) entry which is preliminary data.</text>
</comment>
<proteinExistence type="predicted"/>
<dbReference type="Gene3D" id="3.40.50.280">
    <property type="entry name" value="Cobalamin-binding domain"/>
    <property type="match status" value="1"/>
</dbReference>
<dbReference type="InterPro" id="IPR006158">
    <property type="entry name" value="Cobalamin-bd"/>
</dbReference>
<dbReference type="SMART" id="SM00729">
    <property type="entry name" value="Elp3"/>
    <property type="match status" value="1"/>
</dbReference>
<keyword evidence="6" id="KW-0408">Iron</keyword>
<dbReference type="Gene3D" id="3.80.30.20">
    <property type="entry name" value="tm_1862 like domain"/>
    <property type="match status" value="1"/>
</dbReference>
<dbReference type="InterPro" id="IPR051198">
    <property type="entry name" value="BchE-like"/>
</dbReference>
<reference evidence="10 11" key="1">
    <citation type="journal article" date="2016" name="Nat. Commun.">
        <title>Thousands of microbial genomes shed light on interconnected biogeochemical processes in an aquifer system.</title>
        <authorList>
            <person name="Anantharaman K."/>
            <person name="Brown C.T."/>
            <person name="Hug L.A."/>
            <person name="Sharon I."/>
            <person name="Castelle C.J."/>
            <person name="Probst A.J."/>
            <person name="Thomas B.C."/>
            <person name="Singh A."/>
            <person name="Wilkins M.J."/>
            <person name="Karaoz U."/>
            <person name="Brodie E.L."/>
            <person name="Williams K.H."/>
            <person name="Hubbard S.S."/>
            <person name="Banfield J.F."/>
        </authorList>
    </citation>
    <scope>NUCLEOTIDE SEQUENCE [LARGE SCALE GENOMIC DNA]</scope>
</reference>
<organism evidence="10 11">
    <name type="scientific">Candidatus Wallbacteria bacterium GWC2_49_35</name>
    <dbReference type="NCBI Taxonomy" id="1817813"/>
    <lineage>
        <taxon>Bacteria</taxon>
        <taxon>Candidatus Walliibacteriota</taxon>
    </lineage>
</organism>
<keyword evidence="7" id="KW-0411">Iron-sulfur</keyword>
<dbReference type="SFLD" id="SFLDS00029">
    <property type="entry name" value="Radical_SAM"/>
    <property type="match status" value="1"/>
</dbReference>
<evidence type="ECO:0000313" key="10">
    <source>
        <dbReference type="EMBL" id="OGM03132.1"/>
    </source>
</evidence>
<evidence type="ECO:0000256" key="3">
    <source>
        <dbReference type="ARBA" id="ARBA00022679"/>
    </source>
</evidence>
<evidence type="ECO:0000313" key="11">
    <source>
        <dbReference type="Proteomes" id="UP000178735"/>
    </source>
</evidence>
<dbReference type="SFLD" id="SFLDG01082">
    <property type="entry name" value="B12-binding_domain_containing"/>
    <property type="match status" value="1"/>
</dbReference>
<dbReference type="Proteomes" id="UP000178735">
    <property type="component" value="Unassembled WGS sequence"/>
</dbReference>
<dbReference type="SUPFAM" id="SSF102114">
    <property type="entry name" value="Radical SAM enzymes"/>
    <property type="match status" value="1"/>
</dbReference>
<dbReference type="InterPro" id="IPR006638">
    <property type="entry name" value="Elp3/MiaA/NifB-like_rSAM"/>
</dbReference>
<evidence type="ECO:0000259" key="8">
    <source>
        <dbReference type="PROSITE" id="PS51332"/>
    </source>
</evidence>
<evidence type="ECO:0000256" key="7">
    <source>
        <dbReference type="ARBA" id="ARBA00023014"/>
    </source>
</evidence>
<dbReference type="PANTHER" id="PTHR43409">
    <property type="entry name" value="ANAEROBIC MAGNESIUM-PROTOPORPHYRIN IX MONOMETHYL ESTER CYCLASE-RELATED"/>
    <property type="match status" value="1"/>
</dbReference>
<dbReference type="PROSITE" id="PS51332">
    <property type="entry name" value="B12_BINDING"/>
    <property type="match status" value="1"/>
</dbReference>
<evidence type="ECO:0000256" key="5">
    <source>
        <dbReference type="ARBA" id="ARBA00022723"/>
    </source>
</evidence>